<dbReference type="InterPro" id="IPR036397">
    <property type="entry name" value="RNaseH_sf"/>
</dbReference>
<evidence type="ECO:0000313" key="3">
    <source>
        <dbReference type="EMBL" id="MED6197613.1"/>
    </source>
</evidence>
<dbReference type="InterPro" id="IPR053151">
    <property type="entry name" value="RNase_H-like"/>
</dbReference>
<dbReference type="EMBL" id="JASCZI010211933">
    <property type="protein sequence ID" value="MED6197613.1"/>
    <property type="molecule type" value="Genomic_DNA"/>
</dbReference>
<dbReference type="PANTHER" id="PTHR47723">
    <property type="entry name" value="OS05G0353850 PROTEIN"/>
    <property type="match status" value="1"/>
</dbReference>
<sequence length="240" mass="26591">TAGKPLKPFFIACGTVRIVKPSGTVWTTHLVISFGTRILQIGLKLMLATMFICSPLPYGGFGVAATMIFSLLKISGLNSKFSFIYATLVMTFWLLSIPISLQQVLLASLEILMVCVLKTVMGSSILREKLYSIWRGLVLAWEAGIRNIICESDSLKAILLLRDIDAAARAMNKDLTSKILELLSRNWNASLSAVLRKANVAVDSLAKYAAWNKSPYKEWLVSAEDIFCFLNRDLDAFLMS</sequence>
<keyword evidence="4" id="KW-1185">Reference proteome</keyword>
<dbReference type="InterPro" id="IPR012337">
    <property type="entry name" value="RNaseH-like_sf"/>
</dbReference>
<dbReference type="PANTHER" id="PTHR47723:SF19">
    <property type="entry name" value="POLYNUCLEOTIDYL TRANSFERASE, RIBONUCLEASE H-LIKE SUPERFAMILY PROTEIN"/>
    <property type="match status" value="1"/>
</dbReference>
<feature type="transmembrane region" description="Helical" evidence="1">
    <location>
        <begin position="45"/>
        <end position="69"/>
    </location>
</feature>
<dbReference type="CDD" id="cd06222">
    <property type="entry name" value="RNase_H_like"/>
    <property type="match status" value="1"/>
</dbReference>
<feature type="transmembrane region" description="Helical" evidence="1">
    <location>
        <begin position="105"/>
        <end position="126"/>
    </location>
</feature>
<keyword evidence="1" id="KW-0472">Membrane</keyword>
<dbReference type="InterPro" id="IPR002156">
    <property type="entry name" value="RNaseH_domain"/>
</dbReference>
<dbReference type="Proteomes" id="UP001341840">
    <property type="component" value="Unassembled WGS sequence"/>
</dbReference>
<keyword evidence="1" id="KW-0812">Transmembrane</keyword>
<feature type="transmembrane region" description="Helical" evidence="1">
    <location>
        <begin position="81"/>
        <end position="99"/>
    </location>
</feature>
<protein>
    <recommendedName>
        <fullName evidence="2">RNase H type-1 domain-containing protein</fullName>
    </recommendedName>
</protein>
<feature type="domain" description="RNase H type-1" evidence="2">
    <location>
        <begin position="132"/>
        <end position="209"/>
    </location>
</feature>
<proteinExistence type="predicted"/>
<reference evidence="3 4" key="1">
    <citation type="journal article" date="2023" name="Plants (Basel)">
        <title>Bridging the Gap: Combining Genomics and Transcriptomics Approaches to Understand Stylosanthes scabra, an Orphan Legume from the Brazilian Caatinga.</title>
        <authorList>
            <person name="Ferreira-Neto J.R.C."/>
            <person name="da Silva M.D."/>
            <person name="Binneck E."/>
            <person name="de Melo N.F."/>
            <person name="da Silva R.H."/>
            <person name="de Melo A.L.T.M."/>
            <person name="Pandolfi V."/>
            <person name="Bustamante F.O."/>
            <person name="Brasileiro-Vidal A.C."/>
            <person name="Benko-Iseppon A.M."/>
        </authorList>
    </citation>
    <scope>NUCLEOTIDE SEQUENCE [LARGE SCALE GENOMIC DNA]</scope>
    <source>
        <tissue evidence="3">Leaves</tissue>
    </source>
</reference>
<dbReference type="InterPro" id="IPR044730">
    <property type="entry name" value="RNase_H-like_dom_plant"/>
</dbReference>
<dbReference type="Gene3D" id="3.30.420.10">
    <property type="entry name" value="Ribonuclease H-like superfamily/Ribonuclease H"/>
    <property type="match status" value="1"/>
</dbReference>
<organism evidence="3 4">
    <name type="scientific">Stylosanthes scabra</name>
    <dbReference type="NCBI Taxonomy" id="79078"/>
    <lineage>
        <taxon>Eukaryota</taxon>
        <taxon>Viridiplantae</taxon>
        <taxon>Streptophyta</taxon>
        <taxon>Embryophyta</taxon>
        <taxon>Tracheophyta</taxon>
        <taxon>Spermatophyta</taxon>
        <taxon>Magnoliopsida</taxon>
        <taxon>eudicotyledons</taxon>
        <taxon>Gunneridae</taxon>
        <taxon>Pentapetalae</taxon>
        <taxon>rosids</taxon>
        <taxon>fabids</taxon>
        <taxon>Fabales</taxon>
        <taxon>Fabaceae</taxon>
        <taxon>Papilionoideae</taxon>
        <taxon>50 kb inversion clade</taxon>
        <taxon>dalbergioids sensu lato</taxon>
        <taxon>Dalbergieae</taxon>
        <taxon>Pterocarpus clade</taxon>
        <taxon>Stylosanthes</taxon>
    </lineage>
</organism>
<evidence type="ECO:0000313" key="4">
    <source>
        <dbReference type="Proteomes" id="UP001341840"/>
    </source>
</evidence>
<evidence type="ECO:0000259" key="2">
    <source>
        <dbReference type="Pfam" id="PF13456"/>
    </source>
</evidence>
<keyword evidence="1" id="KW-1133">Transmembrane helix</keyword>
<name>A0ABU6XLF1_9FABA</name>
<comment type="caution">
    <text evidence="3">The sequence shown here is derived from an EMBL/GenBank/DDBJ whole genome shotgun (WGS) entry which is preliminary data.</text>
</comment>
<accession>A0ABU6XLF1</accession>
<evidence type="ECO:0000256" key="1">
    <source>
        <dbReference type="SAM" id="Phobius"/>
    </source>
</evidence>
<gene>
    <name evidence="3" type="ORF">PIB30_058142</name>
</gene>
<dbReference type="Pfam" id="PF13456">
    <property type="entry name" value="RVT_3"/>
    <property type="match status" value="1"/>
</dbReference>
<dbReference type="SUPFAM" id="SSF53098">
    <property type="entry name" value="Ribonuclease H-like"/>
    <property type="match status" value="1"/>
</dbReference>
<feature type="non-terminal residue" evidence="3">
    <location>
        <position position="1"/>
    </location>
</feature>